<dbReference type="Pfam" id="PF06763">
    <property type="entry name" value="Minor_tail_Z"/>
    <property type="match status" value="1"/>
</dbReference>
<dbReference type="InterPro" id="IPR010633">
    <property type="entry name" value="Phage_lambda_GpZ"/>
</dbReference>
<reference evidence="1 2" key="1">
    <citation type="submission" date="2018-11" db="EMBL/GenBank/DDBJ databases">
        <authorList>
            <consortium name="Pathogen Informatics"/>
        </authorList>
    </citation>
    <scope>NUCLEOTIDE SEQUENCE [LARGE SCALE GENOMIC DNA]</scope>
    <source>
        <strain evidence="1 2">NCTC10913</strain>
    </source>
</reference>
<sequence>MVTIEVNKNNLRLIEKRLGNMQSKSKNILKKAVNDTAKQARKEIAQQAQKTYVVKGGKFNKAMKIKRASNSNLVAIISATGGAMELKDFRVSPASYKTGDQRPNVVKAKVLKSSSMKQLVKGDIKAFVAKFSNGHVSVLQRKGKKRLPVKKLLSPSIPKMLGNEKRVYKIVKPTINKNLRANINKHIRKVLGA</sequence>
<organism evidence="1 2">
    <name type="scientific">Clostridium carnis</name>
    <dbReference type="NCBI Taxonomy" id="1530"/>
    <lineage>
        <taxon>Bacteria</taxon>
        <taxon>Bacillati</taxon>
        <taxon>Bacillota</taxon>
        <taxon>Clostridia</taxon>
        <taxon>Eubacteriales</taxon>
        <taxon>Clostridiaceae</taxon>
        <taxon>Clostridium</taxon>
    </lineage>
</organism>
<gene>
    <name evidence="1" type="ORF">NCTC10913_04577</name>
</gene>
<keyword evidence="2" id="KW-1185">Reference proteome</keyword>
<evidence type="ECO:0000313" key="2">
    <source>
        <dbReference type="Proteomes" id="UP000277570"/>
    </source>
</evidence>
<protein>
    <submittedName>
        <fullName evidence="1">Uncharacterized protein</fullName>
    </submittedName>
</protein>
<dbReference type="EMBL" id="UYIN01000022">
    <property type="protein sequence ID" value="VDG74197.1"/>
    <property type="molecule type" value="Genomic_DNA"/>
</dbReference>
<dbReference type="Proteomes" id="UP000277570">
    <property type="component" value="Unassembled WGS sequence"/>
</dbReference>
<dbReference type="RefSeq" id="WP_125150002.1">
    <property type="nucleotide sequence ID" value="NZ_UYIN01000022.1"/>
</dbReference>
<proteinExistence type="predicted"/>
<evidence type="ECO:0000313" key="1">
    <source>
        <dbReference type="EMBL" id="VDG74197.1"/>
    </source>
</evidence>
<accession>A0ABY6T0E0</accession>
<comment type="caution">
    <text evidence="1">The sequence shown here is derived from an EMBL/GenBank/DDBJ whole genome shotgun (WGS) entry which is preliminary data.</text>
</comment>
<name>A0ABY6T0E0_9CLOT</name>